<dbReference type="GO" id="GO:0006428">
    <property type="term" value="P:isoleucyl-tRNA aminoacylation"/>
    <property type="evidence" value="ECO:0007669"/>
    <property type="project" value="TreeGrafter"/>
</dbReference>
<dbReference type="GO" id="GO:0032543">
    <property type="term" value="P:mitochondrial translation"/>
    <property type="evidence" value="ECO:0007669"/>
    <property type="project" value="TreeGrafter"/>
</dbReference>
<dbReference type="InParanoid" id="A0A1B7NAB3"/>
<dbReference type="AlphaFoldDB" id="A0A1B7NAB3"/>
<dbReference type="InterPro" id="IPR050081">
    <property type="entry name" value="Ile-tRNA_ligase"/>
</dbReference>
<dbReference type="PANTHER" id="PTHR42765:SF1">
    <property type="entry name" value="ISOLEUCINE--TRNA LIGASE, MITOCHONDRIAL"/>
    <property type="match status" value="1"/>
</dbReference>
<sequence>MANLLKMRSIVLSLLEKARCDKHLKNSLEAEIDIILPNDISTQPYFLQLIEREETFLKTLFIVSDANITAKGSLGTRSFAWSYISTMTIPDTDSDSELAICVRPSSLSKCPRCWTHTREEERNLCGRCEGIIRRAD</sequence>
<dbReference type="Gene3D" id="1.10.730.20">
    <property type="match status" value="1"/>
</dbReference>
<dbReference type="GO" id="GO:0005739">
    <property type="term" value="C:mitochondrion"/>
    <property type="evidence" value="ECO:0007669"/>
    <property type="project" value="TreeGrafter"/>
</dbReference>
<reference evidence="1 2" key="1">
    <citation type="submission" date="2016-06" db="EMBL/GenBank/DDBJ databases">
        <title>Comparative genomics of the ectomycorrhizal sister species Rhizopogon vinicolor and Rhizopogon vesiculosus (Basidiomycota: Boletales) reveals a divergence of the mating type B locus.</title>
        <authorList>
            <consortium name="DOE Joint Genome Institute"/>
            <person name="Mujic A.B."/>
            <person name="Kuo A."/>
            <person name="Tritt A."/>
            <person name="Lipzen A."/>
            <person name="Chen C."/>
            <person name="Johnson J."/>
            <person name="Sharma A."/>
            <person name="Barry K."/>
            <person name="Grigoriev I.V."/>
            <person name="Spatafora J.W."/>
        </authorList>
    </citation>
    <scope>NUCLEOTIDE SEQUENCE [LARGE SCALE GENOMIC DNA]</scope>
    <source>
        <strain evidence="1 2">AM-OR11-026</strain>
    </source>
</reference>
<evidence type="ECO:0000313" key="1">
    <source>
        <dbReference type="EMBL" id="OAX41810.1"/>
    </source>
</evidence>
<organism evidence="1 2">
    <name type="scientific">Rhizopogon vinicolor AM-OR11-026</name>
    <dbReference type="NCBI Taxonomy" id="1314800"/>
    <lineage>
        <taxon>Eukaryota</taxon>
        <taxon>Fungi</taxon>
        <taxon>Dikarya</taxon>
        <taxon>Basidiomycota</taxon>
        <taxon>Agaricomycotina</taxon>
        <taxon>Agaricomycetes</taxon>
        <taxon>Agaricomycetidae</taxon>
        <taxon>Boletales</taxon>
        <taxon>Suillineae</taxon>
        <taxon>Rhizopogonaceae</taxon>
        <taxon>Rhizopogon</taxon>
    </lineage>
</organism>
<proteinExistence type="predicted"/>
<dbReference type="EMBL" id="KV448171">
    <property type="protein sequence ID" value="OAX41810.1"/>
    <property type="molecule type" value="Genomic_DNA"/>
</dbReference>
<gene>
    <name evidence="1" type="ORF">K503DRAFT_767378</name>
</gene>
<accession>A0A1B7NAB3</accession>
<dbReference type="InterPro" id="IPR009080">
    <property type="entry name" value="tRNAsynth_Ia_anticodon-bd"/>
</dbReference>
<keyword evidence="2" id="KW-1185">Reference proteome</keyword>
<dbReference type="GO" id="GO:0004822">
    <property type="term" value="F:isoleucine-tRNA ligase activity"/>
    <property type="evidence" value="ECO:0007669"/>
    <property type="project" value="TreeGrafter"/>
</dbReference>
<dbReference type="PANTHER" id="PTHR42765">
    <property type="entry name" value="SOLEUCYL-TRNA SYNTHETASE"/>
    <property type="match status" value="1"/>
</dbReference>
<name>A0A1B7NAB3_9AGAM</name>
<dbReference type="OrthoDB" id="2688157at2759"/>
<dbReference type="SUPFAM" id="SSF47323">
    <property type="entry name" value="Anticodon-binding domain of a subclass of class I aminoacyl-tRNA synthetases"/>
    <property type="match status" value="1"/>
</dbReference>
<dbReference type="Proteomes" id="UP000092154">
    <property type="component" value="Unassembled WGS sequence"/>
</dbReference>
<evidence type="ECO:0000313" key="2">
    <source>
        <dbReference type="Proteomes" id="UP000092154"/>
    </source>
</evidence>
<evidence type="ECO:0008006" key="3">
    <source>
        <dbReference type="Google" id="ProtNLM"/>
    </source>
</evidence>
<dbReference type="STRING" id="1314800.A0A1B7NAB3"/>
<dbReference type="GO" id="GO:0005524">
    <property type="term" value="F:ATP binding"/>
    <property type="evidence" value="ECO:0007669"/>
    <property type="project" value="InterPro"/>
</dbReference>
<protein>
    <recommendedName>
        <fullName evidence="3">Zinc finger FPG/IleRS-type domain-containing protein</fullName>
    </recommendedName>
</protein>